<feature type="compositionally biased region" description="Low complexity" evidence="1">
    <location>
        <begin position="752"/>
        <end position="770"/>
    </location>
</feature>
<dbReference type="Proteomes" id="UP000001058">
    <property type="component" value="Unassembled WGS sequence"/>
</dbReference>
<proteinExistence type="predicted"/>
<feature type="signal peptide" evidence="2">
    <location>
        <begin position="1"/>
        <end position="22"/>
    </location>
</feature>
<gene>
    <name evidence="3" type="ORF">VOLCADRAFT_86707</name>
</gene>
<feature type="region of interest" description="Disordered" evidence="1">
    <location>
        <begin position="1360"/>
        <end position="1392"/>
    </location>
</feature>
<dbReference type="EMBL" id="GL378324">
    <property type="protein sequence ID" value="EFJ52527.1"/>
    <property type="molecule type" value="Genomic_DNA"/>
</dbReference>
<dbReference type="GeneID" id="9617746"/>
<name>D8TJE0_VOLCA</name>
<dbReference type="KEGG" id="vcn:VOLCADRAFT_86707"/>
<organism evidence="4">
    <name type="scientific">Volvox carteri f. nagariensis</name>
    <dbReference type="NCBI Taxonomy" id="3068"/>
    <lineage>
        <taxon>Eukaryota</taxon>
        <taxon>Viridiplantae</taxon>
        <taxon>Chlorophyta</taxon>
        <taxon>core chlorophytes</taxon>
        <taxon>Chlorophyceae</taxon>
        <taxon>CS clade</taxon>
        <taxon>Chlamydomonadales</taxon>
        <taxon>Volvocaceae</taxon>
        <taxon>Volvox</taxon>
    </lineage>
</organism>
<reference evidence="3 4" key="1">
    <citation type="journal article" date="2010" name="Science">
        <title>Genomic analysis of organismal complexity in the multicellular green alga Volvox carteri.</title>
        <authorList>
            <person name="Prochnik S.E."/>
            <person name="Umen J."/>
            <person name="Nedelcu A.M."/>
            <person name="Hallmann A."/>
            <person name="Miller S.M."/>
            <person name="Nishii I."/>
            <person name="Ferris P."/>
            <person name="Kuo A."/>
            <person name="Mitros T."/>
            <person name="Fritz-Laylin L.K."/>
            <person name="Hellsten U."/>
            <person name="Chapman J."/>
            <person name="Simakov O."/>
            <person name="Rensing S.A."/>
            <person name="Terry A."/>
            <person name="Pangilinan J."/>
            <person name="Kapitonov V."/>
            <person name="Jurka J."/>
            <person name="Salamov A."/>
            <person name="Shapiro H."/>
            <person name="Schmutz J."/>
            <person name="Grimwood J."/>
            <person name="Lindquist E."/>
            <person name="Lucas S."/>
            <person name="Grigoriev I.V."/>
            <person name="Schmitt R."/>
            <person name="Kirk D."/>
            <person name="Rokhsar D.S."/>
        </authorList>
    </citation>
    <scope>NUCLEOTIDE SEQUENCE [LARGE SCALE GENOMIC DNA]</scope>
    <source>
        <strain evidence="4">f. Nagariensis / Eve</strain>
    </source>
</reference>
<sequence length="1392" mass="147656">MQQLSLLLSLQLLLLFRIATLPGYYTQLSSLRHLQASFGLDPATSNQSLLFGSRSRGWVAIGLLPEPLELVTDSFSNTYNAAGQPQRCDESTFLAASIQMFALPRLSQSFTVIAVLEPPRREAGSLQGDLMTVGGLRVHWDLVSNVIHLFASWNASAIAAIPLPGRWNASGSWPFITLSLSRRAADGALGVCINGAPAAIQDGACSWAMAFFLLGPLEPAQVWPSSGSRKLPGGWVAGNPLGNGWSLSAVDRLYLGDPKAANSLNTRLQQLWLVNDTWSCTDVEAMLSYSNASAPPTAPAAAVASTAAAAVAVTRAPPGLAALSYRNSLPAVTRLDVTVASGGGTGADGEAFVGENVTVLGEVYDSDGDTLRVRLTWYGVPARGCREASCGDEGLEASDTGGRLPGRYTVRVEASDLSGVSVARDVHILVRKLGDTTRLAPCCRSTGMVIAGQAGRPVHSWRFRDEVVTGLSSGVLGWQSEYLAAEDLEAERLFDFGVLAPRHEPGGLELFPCVDAFLAGPGSPRLLSPSWGGQSSVSWGHGKRVLVVPQGFSWGPAVSATANQSSRPGCEPHWTNWAADSPYKMESGFLSNGTRTFCTFACTPSGTRTLQQLAGLTDRLAEALVELSYGRLSMSWEVDVTDTLLLPQTTSSDAFGYSDTPVGPFLSAAGVDRSAYHSVMVLSPAPPRDINPGFTAWSSVAASTLFVMRCMPQLYYLLDMMACCRGDYGAQARWDRGPKAGRVGSGGEAGEPPNSTFPTSTSSTSDPSASVCVAATPTGCSYTLWPVDRSESRGRLKALTVRISDSQLVVLSFKALPWWQDVRLGRDPWDTADRENLVPDEMRAPLSGLSVEYMRKMVNSSKGSSPSFSSRGLLDFNVFFGEWPSALPPAPAKLPPSPAKSAFALLKEGQAWLHAATGLMVVAQQEVECDGQAEVPVYNYSVPNFYGFRGENPGLEGFRRSDYSGYAAGLRCLRVAVRTQVPPEDRKPGKLAVRLRVVGSDTNRPLDLRGSCGFPLLPRLQLVMPPDWEDVEAAGAAGGSGGLPPGIATVIWKDPRNTTFASGTLFASLPPFSDGWVREASAGDSPACVYSCDPLYRVRIASYSGAQTLVSVRVVQVSLRYMLLYVSYRYYQLDVITTESEVLYVPVVAPWIGSAVLSQGNSSAAGVVNGVNDPWDVAWGLQLLGDAAGSRRLDEQPLVTWAAEQLPYTACSRQFTLTLLVKLRNPVARTGRWPLAAVRLDSAAAGGSSTTSGAAYDGPTLWVVWNANTNIAATFPTAAFSSTDVNGVAAPLSLAVALDPHREATVAMALPPLGGERMYHVVLVYDQGRIGVWVDGGGGWPWRDAACVPPRAGVTYCKASDGGGGGDGGGAEAGGGGPQRPAAQSGPLQGIR</sequence>
<dbReference type="RefSeq" id="XP_002946600.1">
    <property type="nucleotide sequence ID" value="XM_002946554.1"/>
</dbReference>
<dbReference type="InParanoid" id="D8TJE0"/>
<evidence type="ECO:0000313" key="4">
    <source>
        <dbReference type="Proteomes" id="UP000001058"/>
    </source>
</evidence>
<dbReference type="eggNOG" id="ENOG502R7FS">
    <property type="taxonomic scope" value="Eukaryota"/>
</dbReference>
<feature type="chain" id="PRO_5003123626" evidence="2">
    <location>
        <begin position="23"/>
        <end position="1392"/>
    </location>
</feature>
<keyword evidence="2" id="KW-0732">Signal</keyword>
<feature type="compositionally biased region" description="Gly residues" evidence="1">
    <location>
        <begin position="1361"/>
        <end position="1378"/>
    </location>
</feature>
<feature type="region of interest" description="Disordered" evidence="1">
    <location>
        <begin position="735"/>
        <end position="770"/>
    </location>
</feature>
<evidence type="ECO:0000256" key="2">
    <source>
        <dbReference type="SAM" id="SignalP"/>
    </source>
</evidence>
<evidence type="ECO:0000313" key="3">
    <source>
        <dbReference type="EMBL" id="EFJ52527.1"/>
    </source>
</evidence>
<dbReference type="STRING" id="3068.D8TJE0"/>
<dbReference type="OrthoDB" id="548998at2759"/>
<keyword evidence="4" id="KW-1185">Reference proteome</keyword>
<evidence type="ECO:0000256" key="1">
    <source>
        <dbReference type="SAM" id="MobiDB-lite"/>
    </source>
</evidence>
<protein>
    <submittedName>
        <fullName evidence="3">Uncharacterized protein</fullName>
    </submittedName>
</protein>
<accession>D8TJE0</accession>